<name>A0A9N8YW23_9GLOM</name>
<dbReference type="OrthoDB" id="2963168at2759"/>
<evidence type="ECO:0000313" key="1">
    <source>
        <dbReference type="EMBL" id="CAG8453245.1"/>
    </source>
</evidence>
<dbReference type="PANTHER" id="PTHR14187:SF5">
    <property type="entry name" value="HEAT SHOCK 70 KDA PROTEIN 12A"/>
    <property type="match status" value="1"/>
</dbReference>
<dbReference type="SUPFAM" id="SSF53067">
    <property type="entry name" value="Actin-like ATPase domain"/>
    <property type="match status" value="2"/>
</dbReference>
<dbReference type="PANTHER" id="PTHR14187">
    <property type="entry name" value="ALPHA KINASE/ELONGATION FACTOR 2 KINASE"/>
    <property type="match status" value="1"/>
</dbReference>
<proteinExistence type="predicted"/>
<dbReference type="Proteomes" id="UP000789739">
    <property type="component" value="Unassembled WGS sequence"/>
</dbReference>
<gene>
    <name evidence="1" type="ORF">PBRASI_LOCUS159</name>
</gene>
<comment type="caution">
    <text evidence="1">The sequence shown here is derived from an EMBL/GenBank/DDBJ whole genome shotgun (WGS) entry which is preliminary data.</text>
</comment>
<dbReference type="InterPro" id="IPR043129">
    <property type="entry name" value="ATPase_NBD"/>
</dbReference>
<organism evidence="1 2">
    <name type="scientific">Paraglomus brasilianum</name>
    <dbReference type="NCBI Taxonomy" id="144538"/>
    <lineage>
        <taxon>Eukaryota</taxon>
        <taxon>Fungi</taxon>
        <taxon>Fungi incertae sedis</taxon>
        <taxon>Mucoromycota</taxon>
        <taxon>Glomeromycotina</taxon>
        <taxon>Glomeromycetes</taxon>
        <taxon>Paraglomerales</taxon>
        <taxon>Paraglomeraceae</taxon>
        <taxon>Paraglomus</taxon>
    </lineage>
</organism>
<dbReference type="EMBL" id="CAJVPI010000007">
    <property type="protein sequence ID" value="CAG8453245.1"/>
    <property type="molecule type" value="Genomic_DNA"/>
</dbReference>
<evidence type="ECO:0000313" key="2">
    <source>
        <dbReference type="Proteomes" id="UP000789739"/>
    </source>
</evidence>
<accession>A0A9N8YW23</accession>
<keyword evidence="2" id="KW-1185">Reference proteome</keyword>
<dbReference type="Gene3D" id="3.30.420.40">
    <property type="match status" value="2"/>
</dbReference>
<dbReference type="AlphaFoldDB" id="A0A9N8YW23"/>
<protein>
    <submittedName>
        <fullName evidence="1">5864_t:CDS:1</fullName>
    </submittedName>
</protein>
<sequence>MALSKVKVVVGIGGIAFAYKGDVRQIEVNDKWPGRLGHLKTNTAILYDEDWKVLKWGAAAYLGRPRARDAESRRQLKPVDLFKLHLGDNMPGEKPQLPPGLDFKKAISDYLAELWQCTKEILEKRWPAVSMDEEVLKVLTIPAEFNENTKAVMRNCAANAKVIDHVDSPLLEFTTEPEAAAIDCLAKVEDHYNLEPGDSFLIVDCGGGTIDLTTHTLLHGKRLSEITERTGCFFGSTHIDRAFSIFLTSKVSIAAFRELKDNYYYQYQQVIRNFCEKAKIPFNGDEDDFEPYSLDIDRTCPALKTIMKQMNVPEVEQLEEDKWTIDVEFEDIKNFFDQSINQILEEIKKQLASSNGQISAIFLVGGFGESPYLVKRVREEFSSNVPTIAVPAQPIIAIARGAVAYGLDMRVVQTRVLKWTYGIEVSCPWQAGDPVHRKGRDGLQQTFQRLAKRGTQVEVDEDFVIDLKPTHEGQTEMHFPIYYTSKENSKYCDDLEMRRLGLLTIDLPTTADETERTVEFRLIFGQMELKAAAKIKKTDKTCHAVFKLSEY</sequence>
<reference evidence="1" key="1">
    <citation type="submission" date="2021-06" db="EMBL/GenBank/DDBJ databases">
        <authorList>
            <person name="Kallberg Y."/>
            <person name="Tangrot J."/>
            <person name="Rosling A."/>
        </authorList>
    </citation>
    <scope>NUCLEOTIDE SEQUENCE</scope>
    <source>
        <strain evidence="1">BR232B</strain>
    </source>
</reference>